<evidence type="ECO:0000313" key="3">
    <source>
        <dbReference type="Proteomes" id="UP000585474"/>
    </source>
</evidence>
<sequence length="98" mass="11236">MDHSEILRRIGMERIPVERLIKPIILPRPRARRSRYPGSWRADEHSDGGSGELSGDDLARFHGLVLPQSRGFEDKQPLKKSWATSFVMVSGRRAYHGR</sequence>
<gene>
    <name evidence="2" type="ORF">Acr_21g0011370</name>
</gene>
<reference evidence="2 3" key="1">
    <citation type="submission" date="2019-07" db="EMBL/GenBank/DDBJ databases">
        <title>De Novo Assembly of kiwifruit Actinidia rufa.</title>
        <authorList>
            <person name="Sugita-Konishi S."/>
            <person name="Sato K."/>
            <person name="Mori E."/>
            <person name="Abe Y."/>
            <person name="Kisaki G."/>
            <person name="Hamano K."/>
            <person name="Suezawa K."/>
            <person name="Otani M."/>
            <person name="Fukuda T."/>
            <person name="Manabe T."/>
            <person name="Gomi K."/>
            <person name="Tabuchi M."/>
            <person name="Akimitsu K."/>
            <person name="Kataoka I."/>
        </authorList>
    </citation>
    <scope>NUCLEOTIDE SEQUENCE [LARGE SCALE GENOMIC DNA]</scope>
    <source>
        <strain evidence="3">cv. Fuchu</strain>
    </source>
</reference>
<protein>
    <submittedName>
        <fullName evidence="2">Uncharacterized protein</fullName>
    </submittedName>
</protein>
<evidence type="ECO:0000313" key="2">
    <source>
        <dbReference type="EMBL" id="GFZ10538.1"/>
    </source>
</evidence>
<keyword evidence="3" id="KW-1185">Reference proteome</keyword>
<feature type="region of interest" description="Disordered" evidence="1">
    <location>
        <begin position="31"/>
        <end position="55"/>
    </location>
</feature>
<dbReference type="Proteomes" id="UP000585474">
    <property type="component" value="Unassembled WGS sequence"/>
</dbReference>
<evidence type="ECO:0000256" key="1">
    <source>
        <dbReference type="SAM" id="MobiDB-lite"/>
    </source>
</evidence>
<organism evidence="2 3">
    <name type="scientific">Actinidia rufa</name>
    <dbReference type="NCBI Taxonomy" id="165716"/>
    <lineage>
        <taxon>Eukaryota</taxon>
        <taxon>Viridiplantae</taxon>
        <taxon>Streptophyta</taxon>
        <taxon>Embryophyta</taxon>
        <taxon>Tracheophyta</taxon>
        <taxon>Spermatophyta</taxon>
        <taxon>Magnoliopsida</taxon>
        <taxon>eudicotyledons</taxon>
        <taxon>Gunneridae</taxon>
        <taxon>Pentapetalae</taxon>
        <taxon>asterids</taxon>
        <taxon>Ericales</taxon>
        <taxon>Actinidiaceae</taxon>
        <taxon>Actinidia</taxon>
    </lineage>
</organism>
<name>A0A7J0GIG6_9ERIC</name>
<dbReference type="EMBL" id="BJWL01000021">
    <property type="protein sequence ID" value="GFZ10538.1"/>
    <property type="molecule type" value="Genomic_DNA"/>
</dbReference>
<accession>A0A7J0GIG6</accession>
<dbReference type="AlphaFoldDB" id="A0A7J0GIG6"/>
<comment type="caution">
    <text evidence="2">The sequence shown here is derived from an EMBL/GenBank/DDBJ whole genome shotgun (WGS) entry which is preliminary data.</text>
</comment>
<proteinExistence type="predicted"/>